<dbReference type="EMBL" id="JANCYU010000041">
    <property type="protein sequence ID" value="KAK4526516.1"/>
    <property type="molecule type" value="Genomic_DNA"/>
</dbReference>
<dbReference type="FunFam" id="3.40.30.10:FF:000001">
    <property type="entry name" value="Thioredoxin"/>
    <property type="match status" value="1"/>
</dbReference>
<feature type="domain" description="Thioredoxin" evidence="6">
    <location>
        <begin position="52"/>
        <end position="178"/>
    </location>
</feature>
<gene>
    <name evidence="7" type="ORF">GAYE_SCF25G4432</name>
</gene>
<dbReference type="Gene3D" id="3.40.30.10">
    <property type="entry name" value="Glutaredoxin"/>
    <property type="match status" value="1"/>
</dbReference>
<dbReference type="GO" id="GO:0005737">
    <property type="term" value="C:cytoplasm"/>
    <property type="evidence" value="ECO:0007669"/>
    <property type="project" value="TreeGrafter"/>
</dbReference>
<dbReference type="PANTHER" id="PTHR45663:SF11">
    <property type="entry name" value="GEO12009P1"/>
    <property type="match status" value="1"/>
</dbReference>
<accession>A0AAV9IH37</accession>
<dbReference type="PROSITE" id="PS51352">
    <property type="entry name" value="THIOREDOXIN_2"/>
    <property type="match status" value="1"/>
</dbReference>
<evidence type="ECO:0000256" key="5">
    <source>
        <dbReference type="ARBA" id="ARBA00023284"/>
    </source>
</evidence>
<comment type="caution">
    <text evidence="7">The sequence shown here is derived from an EMBL/GenBank/DDBJ whole genome shotgun (WGS) entry which is preliminary data.</text>
</comment>
<protein>
    <recommendedName>
        <fullName evidence="6">Thioredoxin domain-containing protein</fullName>
    </recommendedName>
</protein>
<keyword evidence="3" id="KW-0249">Electron transport</keyword>
<keyword evidence="8" id="KW-1185">Reference proteome</keyword>
<dbReference type="Pfam" id="PF00085">
    <property type="entry name" value="Thioredoxin"/>
    <property type="match status" value="2"/>
</dbReference>
<dbReference type="CDD" id="cd02947">
    <property type="entry name" value="TRX_family"/>
    <property type="match status" value="1"/>
</dbReference>
<proteinExistence type="predicted"/>
<dbReference type="PRINTS" id="PR00421">
    <property type="entry name" value="THIOREDOXIN"/>
</dbReference>
<evidence type="ECO:0000313" key="7">
    <source>
        <dbReference type="EMBL" id="KAK4526516.1"/>
    </source>
</evidence>
<evidence type="ECO:0000259" key="6">
    <source>
        <dbReference type="PROSITE" id="PS51352"/>
    </source>
</evidence>
<evidence type="ECO:0000313" key="8">
    <source>
        <dbReference type="Proteomes" id="UP001300502"/>
    </source>
</evidence>
<organism evidence="7 8">
    <name type="scientific">Galdieria yellowstonensis</name>
    <dbReference type="NCBI Taxonomy" id="3028027"/>
    <lineage>
        <taxon>Eukaryota</taxon>
        <taxon>Rhodophyta</taxon>
        <taxon>Bangiophyceae</taxon>
        <taxon>Galdieriales</taxon>
        <taxon>Galdieriaceae</taxon>
        <taxon>Galdieria</taxon>
    </lineage>
</organism>
<dbReference type="InterPro" id="IPR013766">
    <property type="entry name" value="Thioredoxin_domain"/>
</dbReference>
<dbReference type="PROSITE" id="PS00194">
    <property type="entry name" value="THIOREDOXIN_1"/>
    <property type="match status" value="1"/>
</dbReference>
<reference evidence="7 8" key="1">
    <citation type="submission" date="2022-07" db="EMBL/GenBank/DDBJ databases">
        <title>Genome-wide signatures of adaptation to extreme environments.</title>
        <authorList>
            <person name="Cho C.H."/>
            <person name="Yoon H.S."/>
        </authorList>
    </citation>
    <scope>NUCLEOTIDE SEQUENCE [LARGE SCALE GENOMIC DNA]</scope>
    <source>
        <strain evidence="7 8">108.79 E11</strain>
    </source>
</reference>
<evidence type="ECO:0000256" key="2">
    <source>
        <dbReference type="ARBA" id="ARBA00022448"/>
    </source>
</evidence>
<dbReference type="SUPFAM" id="SSF52833">
    <property type="entry name" value="Thioredoxin-like"/>
    <property type="match status" value="1"/>
</dbReference>
<evidence type="ECO:0000256" key="1">
    <source>
        <dbReference type="ARBA" id="ARBA00003318"/>
    </source>
</evidence>
<dbReference type="PANTHER" id="PTHR45663">
    <property type="entry name" value="GEO12009P1"/>
    <property type="match status" value="1"/>
</dbReference>
<dbReference type="InterPro" id="IPR036249">
    <property type="entry name" value="Thioredoxin-like_sf"/>
</dbReference>
<dbReference type="Proteomes" id="UP001300502">
    <property type="component" value="Unassembled WGS sequence"/>
</dbReference>
<name>A0AAV9IH37_9RHOD</name>
<sequence length="184" mass="21178">MLGFVSFSCNHNTRKSCLYRYCFHHKNNNVCVRKRLCISTSQCTRPRRIHKTHLCMTVVDVEESNFEQEVLQSQVPVLVDFHADWCGPCKLVSPLLDWLVSEYKGKLKVVKVDTDKNPRFGIQLSYGLFWVTNYLVVKQYDVRGLPTLIIFQQGQLVASSEGALGKKGIIQYIEKHLPQLKSSQ</sequence>
<evidence type="ECO:0000256" key="3">
    <source>
        <dbReference type="ARBA" id="ARBA00022982"/>
    </source>
</evidence>
<keyword evidence="2" id="KW-0813">Transport</keyword>
<dbReference type="AlphaFoldDB" id="A0AAV9IH37"/>
<keyword evidence="5" id="KW-0676">Redox-active center</keyword>
<comment type="function">
    <text evidence="1">Participates in various redox reactions through the reversible oxidation of its active center dithiol to a disulfide and catalyzes dithiol-disulfide exchange reactions.</text>
</comment>
<evidence type="ECO:0000256" key="4">
    <source>
        <dbReference type="ARBA" id="ARBA00023157"/>
    </source>
</evidence>
<dbReference type="InterPro" id="IPR017937">
    <property type="entry name" value="Thioredoxin_CS"/>
</dbReference>
<dbReference type="GO" id="GO:0015035">
    <property type="term" value="F:protein-disulfide reductase activity"/>
    <property type="evidence" value="ECO:0007669"/>
    <property type="project" value="TreeGrafter"/>
</dbReference>
<keyword evidence="4" id="KW-1015">Disulfide bond</keyword>